<protein>
    <submittedName>
        <fullName evidence="6">(raccoon dog) hypothetical protein</fullName>
    </submittedName>
</protein>
<evidence type="ECO:0000256" key="3">
    <source>
        <dbReference type="ARBA" id="ARBA00022525"/>
    </source>
</evidence>
<evidence type="ECO:0000256" key="2">
    <source>
        <dbReference type="ARBA" id="ARBA00008589"/>
    </source>
</evidence>
<reference evidence="6" key="1">
    <citation type="submission" date="2020-12" db="EMBL/GenBank/DDBJ databases">
        <authorList>
            <consortium name="Molecular Ecology Group"/>
        </authorList>
    </citation>
    <scope>NUCLEOTIDE SEQUENCE</scope>
    <source>
        <strain evidence="6">TBG_1078</strain>
    </source>
</reference>
<keyword evidence="7" id="KW-1185">Reference proteome</keyword>
<sequence>MKIFVFAFVMALMIAMIGADSSDEKYGRHRKYHHVVSHRGFDLYFSDGK</sequence>
<comment type="caution">
    <text evidence="6">The sequence shown here is derived from an EMBL/GenBank/DDBJ whole genome shotgun (WGS) entry which is preliminary data.</text>
</comment>
<dbReference type="GO" id="GO:0042742">
    <property type="term" value="P:defense response to bacterium"/>
    <property type="evidence" value="ECO:0007669"/>
    <property type="project" value="InterPro"/>
</dbReference>
<organism evidence="6 7">
    <name type="scientific">Nyctereutes procyonoides</name>
    <name type="common">Raccoon dog</name>
    <name type="synonym">Canis procyonoides</name>
    <dbReference type="NCBI Taxonomy" id="34880"/>
    <lineage>
        <taxon>Eukaryota</taxon>
        <taxon>Metazoa</taxon>
        <taxon>Chordata</taxon>
        <taxon>Craniata</taxon>
        <taxon>Vertebrata</taxon>
        <taxon>Euteleostomi</taxon>
        <taxon>Mammalia</taxon>
        <taxon>Eutheria</taxon>
        <taxon>Laurasiatheria</taxon>
        <taxon>Carnivora</taxon>
        <taxon>Caniformia</taxon>
        <taxon>Canidae</taxon>
        <taxon>Nyctereutes</taxon>
    </lineage>
</organism>
<comment type="subcellular location">
    <subcellularLocation>
        <location evidence="1">Secreted</location>
    </subcellularLocation>
</comment>
<dbReference type="Proteomes" id="UP000645828">
    <property type="component" value="Unassembled WGS sequence"/>
</dbReference>
<proteinExistence type="inferred from homology"/>
<accession>A0A811Y3V8</accession>
<evidence type="ECO:0000256" key="1">
    <source>
        <dbReference type="ARBA" id="ARBA00004613"/>
    </source>
</evidence>
<comment type="similarity">
    <text evidence="2">Belongs to the histatin/statherin family.</text>
</comment>
<feature type="signal peptide" evidence="5">
    <location>
        <begin position="1"/>
        <end position="19"/>
    </location>
</feature>
<evidence type="ECO:0000256" key="4">
    <source>
        <dbReference type="ARBA" id="ARBA00022729"/>
    </source>
</evidence>
<dbReference type="EMBL" id="CAJHUB010000655">
    <property type="protein sequence ID" value="CAD7670304.1"/>
    <property type="molecule type" value="Genomic_DNA"/>
</dbReference>
<feature type="chain" id="PRO_5032989904" evidence="5">
    <location>
        <begin position="20"/>
        <end position="49"/>
    </location>
</feature>
<dbReference type="AlphaFoldDB" id="A0A811Y3V8"/>
<keyword evidence="4 5" id="KW-0732">Signal</keyword>
<dbReference type="GO" id="GO:0005576">
    <property type="term" value="C:extracellular region"/>
    <property type="evidence" value="ECO:0007669"/>
    <property type="project" value="UniProtKB-SubCell"/>
</dbReference>
<evidence type="ECO:0000313" key="7">
    <source>
        <dbReference type="Proteomes" id="UP000645828"/>
    </source>
</evidence>
<dbReference type="InterPro" id="IPR030773">
    <property type="entry name" value="Histatin/statherin"/>
</dbReference>
<name>A0A811Y3V8_NYCPR</name>
<keyword evidence="3" id="KW-0964">Secreted</keyword>
<dbReference type="PANTHER" id="PTHR15057:SF3">
    <property type="entry name" value="STATHERIN"/>
    <property type="match status" value="1"/>
</dbReference>
<gene>
    <name evidence="6" type="ORF">NYPRO_LOCUS3099</name>
</gene>
<evidence type="ECO:0000256" key="5">
    <source>
        <dbReference type="SAM" id="SignalP"/>
    </source>
</evidence>
<dbReference type="PANTHER" id="PTHR15057">
    <property type="entry name" value="STATHERIN"/>
    <property type="match status" value="1"/>
</dbReference>
<evidence type="ECO:0000313" key="6">
    <source>
        <dbReference type="EMBL" id="CAD7670304.1"/>
    </source>
</evidence>